<comment type="caution">
    <text evidence="1">The sequence shown here is derived from an EMBL/GenBank/DDBJ whole genome shotgun (WGS) entry which is preliminary data.</text>
</comment>
<proteinExistence type="predicted"/>
<name>A0A8S3HD71_9BILA</name>
<reference evidence="1" key="1">
    <citation type="submission" date="2021-02" db="EMBL/GenBank/DDBJ databases">
        <authorList>
            <person name="Nowell W R."/>
        </authorList>
    </citation>
    <scope>NUCLEOTIDE SEQUENCE</scope>
</reference>
<dbReference type="EMBL" id="CAJOBI010317920">
    <property type="protein sequence ID" value="CAF5180092.1"/>
    <property type="molecule type" value="Genomic_DNA"/>
</dbReference>
<organism evidence="1 2">
    <name type="scientific">Rotaria magnacalcarata</name>
    <dbReference type="NCBI Taxonomy" id="392030"/>
    <lineage>
        <taxon>Eukaryota</taxon>
        <taxon>Metazoa</taxon>
        <taxon>Spiralia</taxon>
        <taxon>Gnathifera</taxon>
        <taxon>Rotifera</taxon>
        <taxon>Eurotatoria</taxon>
        <taxon>Bdelloidea</taxon>
        <taxon>Philodinida</taxon>
        <taxon>Philodinidae</taxon>
        <taxon>Rotaria</taxon>
    </lineage>
</organism>
<evidence type="ECO:0000313" key="1">
    <source>
        <dbReference type="EMBL" id="CAF5180092.1"/>
    </source>
</evidence>
<dbReference type="Proteomes" id="UP000676336">
    <property type="component" value="Unassembled WGS sequence"/>
</dbReference>
<evidence type="ECO:0000313" key="2">
    <source>
        <dbReference type="Proteomes" id="UP000676336"/>
    </source>
</evidence>
<gene>
    <name evidence="1" type="ORF">SMN809_LOCUS68692</name>
</gene>
<dbReference type="AlphaFoldDB" id="A0A8S3HD71"/>
<accession>A0A8S3HD71</accession>
<sequence>MEKCDAAIKDYEKKMKICTNNNLLNYNIALAKTDSKLTEEIQKLSLKVDYLLQQNKDRLKSELDCWDTTSDSKKLCFLCDLFAGNLRVKILCNDLIQTFIVDDAINRKNFNELRTFNDIDNAVLQLPPNIFPYRRLLNWHGRCSFKTAKANKWINKDEHLEYFFHLSDLISLPGED</sequence>
<protein>
    <submittedName>
        <fullName evidence="1">Uncharacterized protein</fullName>
    </submittedName>
</protein>